<dbReference type="EMBL" id="JRZE01000001">
    <property type="protein sequence ID" value="KHF46109.1"/>
    <property type="molecule type" value="Genomic_DNA"/>
</dbReference>
<evidence type="ECO:0000256" key="1">
    <source>
        <dbReference type="SAM" id="MobiDB-lite"/>
    </source>
</evidence>
<evidence type="ECO:0000313" key="3">
    <source>
        <dbReference type="Proteomes" id="UP000030848"/>
    </source>
</evidence>
<accession>A0A837DDU9</accession>
<organism evidence="2 3">
    <name type="scientific">Saccharomonospora viridis</name>
    <dbReference type="NCBI Taxonomy" id="1852"/>
    <lineage>
        <taxon>Bacteria</taxon>
        <taxon>Bacillati</taxon>
        <taxon>Actinomycetota</taxon>
        <taxon>Actinomycetes</taxon>
        <taxon>Pseudonocardiales</taxon>
        <taxon>Pseudonocardiaceae</taxon>
        <taxon>Saccharomonospora</taxon>
    </lineage>
</organism>
<dbReference type="AlphaFoldDB" id="A0A837DDU9"/>
<dbReference type="Proteomes" id="UP000030848">
    <property type="component" value="Unassembled WGS sequence"/>
</dbReference>
<gene>
    <name evidence="2" type="ORF">MINT15_04100</name>
</gene>
<comment type="caution">
    <text evidence="2">The sequence shown here is derived from an EMBL/GenBank/DDBJ whole genome shotgun (WGS) entry which is preliminary data.</text>
</comment>
<sequence length="74" mass="8068">MLLHPHGHLQYLTGDGDGEFQELLGQTTRPLGRCDGQAGGYPERERDMFHVSKPAAHPPSRPTGSGRHVPAFPP</sequence>
<reference evidence="2 3" key="1">
    <citation type="submission" date="2014-10" db="EMBL/GenBank/DDBJ databases">
        <title>Genome sequence of Micropolyspora internatus JCM3315.</title>
        <authorList>
            <person name="Shin S.-K."/>
            <person name="Yi H."/>
        </authorList>
    </citation>
    <scope>NUCLEOTIDE SEQUENCE [LARGE SCALE GENOMIC DNA]</scope>
    <source>
        <strain evidence="2 3">JCM 3315</strain>
    </source>
</reference>
<proteinExistence type="predicted"/>
<protein>
    <submittedName>
        <fullName evidence="2">Uncharacterized protein</fullName>
    </submittedName>
</protein>
<evidence type="ECO:0000313" key="2">
    <source>
        <dbReference type="EMBL" id="KHF46109.1"/>
    </source>
</evidence>
<name>A0A837DDU9_9PSEU</name>
<feature type="region of interest" description="Disordered" evidence="1">
    <location>
        <begin position="29"/>
        <end position="74"/>
    </location>
</feature>